<dbReference type="EMBL" id="JADGJH010000039">
    <property type="protein sequence ID" value="KAJ3140923.1"/>
    <property type="molecule type" value="Genomic_DNA"/>
</dbReference>
<evidence type="ECO:0000256" key="4">
    <source>
        <dbReference type="PROSITE-ProRule" id="PRU00175"/>
    </source>
</evidence>
<accession>A0AAD5XI84</accession>
<proteinExistence type="predicted"/>
<dbReference type="PROSITE" id="PS00518">
    <property type="entry name" value="ZF_RING_1"/>
    <property type="match status" value="1"/>
</dbReference>
<comment type="caution">
    <text evidence="6">The sequence shown here is derived from an EMBL/GenBank/DDBJ whole genome shotgun (WGS) entry which is preliminary data.</text>
</comment>
<evidence type="ECO:0000256" key="2">
    <source>
        <dbReference type="ARBA" id="ARBA00022771"/>
    </source>
</evidence>
<keyword evidence="1" id="KW-0479">Metal-binding</keyword>
<name>A0AAD5XI84_9FUNG</name>
<keyword evidence="3" id="KW-0862">Zinc</keyword>
<evidence type="ECO:0000256" key="1">
    <source>
        <dbReference type="ARBA" id="ARBA00022723"/>
    </source>
</evidence>
<dbReference type="PROSITE" id="PS50089">
    <property type="entry name" value="ZF_RING_2"/>
    <property type="match status" value="1"/>
</dbReference>
<sequence length="519" mass="56929">MKAPPSLVCKLCGGFLRKPARVEPCGHHFCGVCIASQLSHLWLCPASPWCAPPARVGPADPAVSELCAPYRLADTREDCGVRITLLLRVSAPSPPVESGSVRLDTARDQSCNLAVSIASCGCNNAVPLDARDTNFITVGAESEALRVVSQNSPPTAESGGNLLGDCLEFHVADTIGDASANQTHESRVEIINIASSMDTAVKKNDADIPAAISQDCMPTTEETRLDETEAIESPQGTNMTESEWTEIVQLGSEKVSEVIKQCRPALFDPCRDDMAGFKHGSADVVKVLSRAIDKRYSSKCVLWEAAYGDGVALTYVVRLGEMLVHDLKRGDYDRVMVLLDAGAVVLDEGMLAAAVISESPPGDWNAWQHAACCYRRVLVQRRLGLPIPSMDTINRLSQTAVTEAFLMALFSTRPIYCNPSAANVYSLYQRRRHPNTNGVKIILVPVLEYHIAERVIETAMDSLRKMYEICNDPFYPGESYCFIKGMLQCRLREKDLFKGQDEFFFAPIDWPRVVTHIVS</sequence>
<keyword evidence="2 4" id="KW-0863">Zinc-finger</keyword>
<dbReference type="InterPro" id="IPR017907">
    <property type="entry name" value="Znf_RING_CS"/>
</dbReference>
<dbReference type="InterPro" id="IPR013083">
    <property type="entry name" value="Znf_RING/FYVE/PHD"/>
</dbReference>
<dbReference type="AlphaFoldDB" id="A0AAD5XI84"/>
<dbReference type="SUPFAM" id="SSF57850">
    <property type="entry name" value="RING/U-box"/>
    <property type="match status" value="1"/>
</dbReference>
<organism evidence="6 7">
    <name type="scientific">Physocladia obscura</name>
    <dbReference type="NCBI Taxonomy" id="109957"/>
    <lineage>
        <taxon>Eukaryota</taxon>
        <taxon>Fungi</taxon>
        <taxon>Fungi incertae sedis</taxon>
        <taxon>Chytridiomycota</taxon>
        <taxon>Chytridiomycota incertae sedis</taxon>
        <taxon>Chytridiomycetes</taxon>
        <taxon>Chytridiales</taxon>
        <taxon>Chytriomycetaceae</taxon>
        <taxon>Physocladia</taxon>
    </lineage>
</organism>
<feature type="domain" description="RING-type" evidence="5">
    <location>
        <begin position="9"/>
        <end position="45"/>
    </location>
</feature>
<dbReference type="Proteomes" id="UP001211907">
    <property type="component" value="Unassembled WGS sequence"/>
</dbReference>
<dbReference type="InterPro" id="IPR001841">
    <property type="entry name" value="Znf_RING"/>
</dbReference>
<gene>
    <name evidence="6" type="ORF">HK100_008105</name>
</gene>
<evidence type="ECO:0000256" key="3">
    <source>
        <dbReference type="ARBA" id="ARBA00022833"/>
    </source>
</evidence>
<evidence type="ECO:0000259" key="5">
    <source>
        <dbReference type="PROSITE" id="PS50089"/>
    </source>
</evidence>
<dbReference type="Pfam" id="PF13923">
    <property type="entry name" value="zf-C3HC4_2"/>
    <property type="match status" value="1"/>
</dbReference>
<dbReference type="GO" id="GO:0008270">
    <property type="term" value="F:zinc ion binding"/>
    <property type="evidence" value="ECO:0007669"/>
    <property type="project" value="UniProtKB-KW"/>
</dbReference>
<protein>
    <recommendedName>
        <fullName evidence="5">RING-type domain-containing protein</fullName>
    </recommendedName>
</protein>
<dbReference type="Gene3D" id="3.30.40.10">
    <property type="entry name" value="Zinc/RING finger domain, C3HC4 (zinc finger)"/>
    <property type="match status" value="1"/>
</dbReference>
<evidence type="ECO:0000313" key="7">
    <source>
        <dbReference type="Proteomes" id="UP001211907"/>
    </source>
</evidence>
<evidence type="ECO:0000313" key="6">
    <source>
        <dbReference type="EMBL" id="KAJ3140923.1"/>
    </source>
</evidence>
<keyword evidence="7" id="KW-1185">Reference proteome</keyword>
<reference evidence="6" key="1">
    <citation type="submission" date="2020-05" db="EMBL/GenBank/DDBJ databases">
        <title>Phylogenomic resolution of chytrid fungi.</title>
        <authorList>
            <person name="Stajich J.E."/>
            <person name="Amses K."/>
            <person name="Simmons R."/>
            <person name="Seto K."/>
            <person name="Myers J."/>
            <person name="Bonds A."/>
            <person name="Quandt C.A."/>
            <person name="Barry K."/>
            <person name="Liu P."/>
            <person name="Grigoriev I."/>
            <person name="Longcore J.E."/>
            <person name="James T.Y."/>
        </authorList>
    </citation>
    <scope>NUCLEOTIDE SEQUENCE</scope>
    <source>
        <strain evidence="6">JEL0513</strain>
    </source>
</reference>